<evidence type="ECO:0000313" key="1">
    <source>
        <dbReference type="EMBL" id="ELQ76910.1"/>
    </source>
</evidence>
<sequence length="374" mass="43414">MAAIFSSQIFSLPFDFSLFFTSLRMHQEDMFQVVSLISKTTNDALIFHLPSNTTRNHLKSILNDHFNTSDFYKFYSAKPFSELGDVYEDEGKLEIFYEKVNVFNVDDDVLRVKDGYLLCRNGFYRGFKKISNLQKREFCVDSDQAAFLSEPDCIEVYDMKEPEGLCHNLEDNSYSHHVASVVRPTSDKEFILRGKQQFDKDIVAFILKNNILIVTCTDGSVYVIRNISMTDNQKQLLVRHNTPITLVDHSNDVFHLFSKDGTYLQYRYDERDAQASLTTKHYDMPVTAFMTNPLFVIATTSKLFIEDDKIELSIRYIKDVKTYFNRIYVCGQHRLIVIEQLKIVNDIKYENEIIGVTIVDGKVYLVEGNCVHEL</sequence>
<protein>
    <submittedName>
        <fullName evidence="1">Uncharacterized protein</fullName>
    </submittedName>
</protein>
<dbReference type="OrthoDB" id="10383132at2759"/>
<reference evidence="1 2" key="1">
    <citation type="journal article" date="2012" name="PLoS Pathog.">
        <title>The genome of the obligate intracellular parasite Trachipleistophora hominis: new insights into microsporidian genome dynamics and reductive evolution.</title>
        <authorList>
            <person name="Heinz E."/>
            <person name="Williams T.A."/>
            <person name="Nakjang S."/>
            <person name="Noel C.J."/>
            <person name="Swan D.C."/>
            <person name="Goldberg A.V."/>
            <person name="Harris S.R."/>
            <person name="Weinmaier T."/>
            <person name="Markert S."/>
            <person name="Becher D."/>
            <person name="Bernhardt J."/>
            <person name="Dagan T."/>
            <person name="Hacker C."/>
            <person name="Lucocq J.M."/>
            <person name="Schweder T."/>
            <person name="Rattei T."/>
            <person name="Hall N."/>
            <person name="Hirt R.P."/>
            <person name="Embley T.M."/>
        </authorList>
    </citation>
    <scope>NUCLEOTIDE SEQUENCE [LARGE SCALE GENOMIC DNA]</scope>
</reference>
<accession>L7K002</accession>
<dbReference type="SUPFAM" id="SSF50978">
    <property type="entry name" value="WD40 repeat-like"/>
    <property type="match status" value="1"/>
</dbReference>
<dbReference type="InParanoid" id="L7K002"/>
<dbReference type="EMBL" id="JH993806">
    <property type="protein sequence ID" value="ELQ76910.1"/>
    <property type="molecule type" value="Genomic_DNA"/>
</dbReference>
<gene>
    <name evidence="1" type="ORF">THOM_0106</name>
</gene>
<dbReference type="HOGENOM" id="CLU_797402_0_0_1"/>
<proteinExistence type="predicted"/>
<organism evidence="1 2">
    <name type="scientific">Trachipleistophora hominis</name>
    <name type="common">Microsporidian parasite</name>
    <dbReference type="NCBI Taxonomy" id="72359"/>
    <lineage>
        <taxon>Eukaryota</taxon>
        <taxon>Fungi</taxon>
        <taxon>Fungi incertae sedis</taxon>
        <taxon>Microsporidia</taxon>
        <taxon>Pleistophoridae</taxon>
        <taxon>Trachipleistophora</taxon>
    </lineage>
</organism>
<keyword evidence="2" id="KW-1185">Reference proteome</keyword>
<evidence type="ECO:0000313" key="2">
    <source>
        <dbReference type="Proteomes" id="UP000011185"/>
    </source>
</evidence>
<dbReference type="Proteomes" id="UP000011185">
    <property type="component" value="Unassembled WGS sequence"/>
</dbReference>
<dbReference type="AlphaFoldDB" id="L7K002"/>
<dbReference type="InterPro" id="IPR036322">
    <property type="entry name" value="WD40_repeat_dom_sf"/>
</dbReference>
<name>L7K002_TRAHO</name>
<dbReference type="OMA" id="CIEVYDM"/>
<dbReference type="VEuPathDB" id="MicrosporidiaDB:THOM_0106"/>